<dbReference type="InterPro" id="IPR000631">
    <property type="entry name" value="CARKD"/>
</dbReference>
<gene>
    <name evidence="11" type="primary">nnrE</name>
    <name evidence="14" type="ORF">CF386_06695</name>
</gene>
<evidence type="ECO:0000256" key="11">
    <source>
        <dbReference type="HAMAP-Rule" id="MF_01966"/>
    </source>
</evidence>
<keyword evidence="3 11" id="KW-0547">Nucleotide-binding</keyword>
<comment type="similarity">
    <text evidence="2">In the C-terminal section; belongs to the NnrD/CARKD family.</text>
</comment>
<dbReference type="EMBL" id="CP022355">
    <property type="protein sequence ID" value="ASK78705.1"/>
    <property type="molecule type" value="Genomic_DNA"/>
</dbReference>
<sequence length="307" mass="34384">MQVGLMNECLFSKSQIREFEEYLFEHEIISNDKLKEKAAKSCEKFILKHFSSKKNVIIFVGKGINGEDGVLLSRLLLNSQNNYKITLFFIDKLSEKSYKNNHADLEVFDTCGQLDLSVFDIIIDCIFGIGLNRCIDKKLTELIIQINQSSLPIISIDMPSGLNADNGCVMGSAVKATHTLTFLGLKFGQFTFQGLEFSGKVSLFDFGLGHLLHKFCKSPSARLLLPKIINELIPYRQQHMYKNMNGHTLVIGGDTGMFGALILAARSALMIGSGLVTVLTRKKHASLVSLHQPELISYTFTKKDFLY</sequence>
<keyword evidence="11" id="KW-0479">Metal-binding</keyword>
<comment type="catalytic activity">
    <reaction evidence="11">
        <text>(6R)-NADPHX = (6S)-NADPHX</text>
        <dbReference type="Rhea" id="RHEA:32227"/>
        <dbReference type="ChEBI" id="CHEBI:64076"/>
        <dbReference type="ChEBI" id="CHEBI:64077"/>
        <dbReference type="EC" id="5.1.99.6"/>
    </reaction>
</comment>
<keyword evidence="4" id="KW-0067">ATP-binding</keyword>
<feature type="binding site" evidence="11">
    <location>
        <begin position="128"/>
        <end position="134"/>
    </location>
    <ligand>
        <name>(6S)-NADPHX</name>
        <dbReference type="ChEBI" id="CHEBI:64076"/>
    </ligand>
</feature>
<comment type="function">
    <text evidence="11">Catalyzes the epimerization of the S- and R-forms of NAD(P)HX, a damaged form of NAD(P)H that is a result of enzymatic or heat-dependent hydration. This is a prerequisite for the S-specific NAD(P)H-hydrate dehydratase to allow the repair of both epimers of NAD(P)HX.</text>
</comment>
<organism evidence="14 15">
    <name type="scientific">Paraphotobacterium marinum</name>
    <dbReference type="NCBI Taxonomy" id="1755811"/>
    <lineage>
        <taxon>Bacteria</taxon>
        <taxon>Pseudomonadati</taxon>
        <taxon>Pseudomonadota</taxon>
        <taxon>Gammaproteobacteria</taxon>
        <taxon>Vibrionales</taxon>
        <taxon>Vibrionaceae</taxon>
        <taxon>Paraphotobacterium</taxon>
    </lineage>
</organism>
<dbReference type="GO" id="GO:0046872">
    <property type="term" value="F:metal ion binding"/>
    <property type="evidence" value="ECO:0007669"/>
    <property type="project" value="UniProtKB-KW"/>
</dbReference>
<dbReference type="PROSITE" id="PS51383">
    <property type="entry name" value="YJEF_C_3"/>
    <property type="match status" value="1"/>
</dbReference>
<evidence type="ECO:0000256" key="4">
    <source>
        <dbReference type="ARBA" id="ARBA00022840"/>
    </source>
</evidence>
<evidence type="ECO:0000313" key="14">
    <source>
        <dbReference type="EMBL" id="ASK78705.1"/>
    </source>
</evidence>
<dbReference type="Proteomes" id="UP000242175">
    <property type="component" value="Chromosome large"/>
</dbReference>
<feature type="binding site" evidence="11">
    <location>
        <position position="65"/>
    </location>
    <ligand>
        <name>K(+)</name>
        <dbReference type="ChEBI" id="CHEBI:29103"/>
    </ligand>
</feature>
<dbReference type="Pfam" id="PF03853">
    <property type="entry name" value="YjeF_N"/>
    <property type="match status" value="1"/>
</dbReference>
<dbReference type="GO" id="GO:0052855">
    <property type="term" value="F:ADP-dependent NAD(P)H-hydrate dehydratase activity"/>
    <property type="evidence" value="ECO:0007669"/>
    <property type="project" value="UniProtKB-EC"/>
</dbReference>
<comment type="similarity">
    <text evidence="1">In the N-terminal section; belongs to the NnrE/AIBP family.</text>
</comment>
<dbReference type="GO" id="GO:0052856">
    <property type="term" value="F:NAD(P)HX epimerase activity"/>
    <property type="evidence" value="ECO:0007669"/>
    <property type="project" value="UniProtKB-UniRule"/>
</dbReference>
<keyword evidence="5 11" id="KW-0521">NADP</keyword>
<evidence type="ECO:0000256" key="10">
    <source>
        <dbReference type="ARBA" id="ARBA00049209"/>
    </source>
</evidence>
<dbReference type="NCBIfam" id="TIGR00197">
    <property type="entry name" value="yjeF_nterm"/>
    <property type="match status" value="1"/>
</dbReference>
<dbReference type="Gene3D" id="3.40.1190.20">
    <property type="match status" value="1"/>
</dbReference>
<evidence type="ECO:0000313" key="15">
    <source>
        <dbReference type="Proteomes" id="UP000242175"/>
    </source>
</evidence>
<dbReference type="PANTHER" id="PTHR12592:SF0">
    <property type="entry name" value="ATP-DEPENDENT (S)-NAD(P)H-HYDRATE DEHYDRATASE"/>
    <property type="match status" value="1"/>
</dbReference>
<comment type="cofactor">
    <cofactor evidence="11">
        <name>K(+)</name>
        <dbReference type="ChEBI" id="CHEBI:29103"/>
    </cofactor>
    <text evidence="11">Binds 1 potassium ion per subunit.</text>
</comment>
<comment type="catalytic activity">
    <reaction evidence="9">
        <text>(6S)-NADHX + ADP = AMP + phosphate + NADH + H(+)</text>
        <dbReference type="Rhea" id="RHEA:32223"/>
        <dbReference type="ChEBI" id="CHEBI:15378"/>
        <dbReference type="ChEBI" id="CHEBI:43474"/>
        <dbReference type="ChEBI" id="CHEBI:57945"/>
        <dbReference type="ChEBI" id="CHEBI:64074"/>
        <dbReference type="ChEBI" id="CHEBI:456215"/>
        <dbReference type="ChEBI" id="CHEBI:456216"/>
        <dbReference type="EC" id="4.2.1.136"/>
    </reaction>
</comment>
<proteinExistence type="inferred from homology"/>
<dbReference type="HAMAP" id="MF_01966">
    <property type="entry name" value="NADHX_epimerase"/>
    <property type="match status" value="1"/>
</dbReference>
<feature type="binding site" evidence="11">
    <location>
        <position position="124"/>
    </location>
    <ligand>
        <name>K(+)</name>
        <dbReference type="ChEBI" id="CHEBI:29103"/>
    </ligand>
</feature>
<dbReference type="SUPFAM" id="SSF53613">
    <property type="entry name" value="Ribokinase-like"/>
    <property type="match status" value="1"/>
</dbReference>
<dbReference type="InterPro" id="IPR036652">
    <property type="entry name" value="YjeF_N_dom_sf"/>
</dbReference>
<keyword evidence="11" id="KW-0413">Isomerase</keyword>
<evidence type="ECO:0000256" key="6">
    <source>
        <dbReference type="ARBA" id="ARBA00023027"/>
    </source>
</evidence>
<evidence type="ECO:0000256" key="3">
    <source>
        <dbReference type="ARBA" id="ARBA00022741"/>
    </source>
</evidence>
<dbReference type="KEGG" id="pmai:CF386_06695"/>
<feature type="binding site" evidence="11">
    <location>
        <begin position="64"/>
        <end position="68"/>
    </location>
    <ligand>
        <name>(6S)-NADPHX</name>
        <dbReference type="ChEBI" id="CHEBI:64076"/>
    </ligand>
</feature>
<accession>A0A220VEB1</accession>
<dbReference type="SUPFAM" id="SSF64153">
    <property type="entry name" value="YjeF N-terminal domain-like"/>
    <property type="match status" value="1"/>
</dbReference>
<keyword evidence="6 11" id="KW-0520">NAD</keyword>
<evidence type="ECO:0000256" key="7">
    <source>
        <dbReference type="ARBA" id="ARBA00023239"/>
    </source>
</evidence>
<comment type="catalytic activity">
    <reaction evidence="11">
        <text>(6R)-NADHX = (6S)-NADHX</text>
        <dbReference type="Rhea" id="RHEA:32215"/>
        <dbReference type="ChEBI" id="CHEBI:64074"/>
        <dbReference type="ChEBI" id="CHEBI:64075"/>
        <dbReference type="EC" id="5.1.99.6"/>
    </reaction>
</comment>
<keyword evidence="15" id="KW-1185">Reference proteome</keyword>
<protein>
    <recommendedName>
        <fullName evidence="11">NAD(P)H-hydrate epimerase</fullName>
        <ecNumber evidence="11">5.1.99.6</ecNumber>
    </recommendedName>
    <alternativeName>
        <fullName evidence="11">NAD(P)HX epimerase</fullName>
    </alternativeName>
</protein>
<comment type="function">
    <text evidence="8">Bifunctional enzyme that catalyzes the epimerization of the S- and R-forms of NAD(P)HX and the dehydration of the S-form of NAD(P)HX at the expense of ADP, which is converted to AMP. This allows the repair of both epimers of NAD(P)HX, a damaged form of NAD(P)H that is a result of enzymatic or heat-dependent hydration.</text>
</comment>
<dbReference type="Pfam" id="PF01256">
    <property type="entry name" value="Carb_kinase"/>
    <property type="match status" value="1"/>
</dbReference>
<comment type="similarity">
    <text evidence="11">Belongs to the NnrE/AIBP family.</text>
</comment>
<feature type="binding site" evidence="11">
    <location>
        <position position="160"/>
    </location>
    <ligand>
        <name>K(+)</name>
        <dbReference type="ChEBI" id="CHEBI:29103"/>
    </ligand>
</feature>
<dbReference type="InterPro" id="IPR004443">
    <property type="entry name" value="YjeF_N_dom"/>
</dbReference>
<dbReference type="PROSITE" id="PS51385">
    <property type="entry name" value="YJEF_N"/>
    <property type="match status" value="1"/>
</dbReference>
<comment type="catalytic activity">
    <reaction evidence="10">
        <text>(6S)-NADPHX + ADP = AMP + phosphate + NADPH + H(+)</text>
        <dbReference type="Rhea" id="RHEA:32235"/>
        <dbReference type="ChEBI" id="CHEBI:15378"/>
        <dbReference type="ChEBI" id="CHEBI:43474"/>
        <dbReference type="ChEBI" id="CHEBI:57783"/>
        <dbReference type="ChEBI" id="CHEBI:64076"/>
        <dbReference type="ChEBI" id="CHEBI:456215"/>
        <dbReference type="ChEBI" id="CHEBI:456216"/>
        <dbReference type="EC" id="4.2.1.136"/>
    </reaction>
</comment>
<evidence type="ECO:0000256" key="1">
    <source>
        <dbReference type="ARBA" id="ARBA00006001"/>
    </source>
</evidence>
<evidence type="ECO:0000256" key="8">
    <source>
        <dbReference type="ARBA" id="ARBA00025153"/>
    </source>
</evidence>
<dbReference type="EC" id="5.1.99.6" evidence="11"/>
<feature type="domain" description="YjeF C-terminal" evidence="12">
    <location>
        <begin position="225"/>
        <end position="307"/>
    </location>
</feature>
<evidence type="ECO:0000256" key="2">
    <source>
        <dbReference type="ARBA" id="ARBA00009524"/>
    </source>
</evidence>
<dbReference type="GO" id="GO:0005524">
    <property type="term" value="F:ATP binding"/>
    <property type="evidence" value="ECO:0007669"/>
    <property type="project" value="UniProtKB-KW"/>
</dbReference>
<keyword evidence="11" id="KW-0630">Potassium</keyword>
<dbReference type="Gene3D" id="3.40.50.10260">
    <property type="entry name" value="YjeF N-terminal domain"/>
    <property type="match status" value="1"/>
</dbReference>
<name>A0A220VEB1_9GAMM</name>
<feature type="binding site" evidence="11">
    <location>
        <position position="157"/>
    </location>
    <ligand>
        <name>(6S)-NADPHX</name>
        <dbReference type="ChEBI" id="CHEBI:64076"/>
    </ligand>
</feature>
<reference evidence="14 15" key="1">
    <citation type="journal article" date="2016" name="Int. J. Syst. Evol. Microbiol.">
        <title>Paraphotobacterium marinum gen. nov., sp. nov., a member of the family Vibrionaceae, isolated from surface seawater.</title>
        <authorList>
            <person name="Huang Z."/>
            <person name="Dong C."/>
            <person name="Shao Z."/>
        </authorList>
    </citation>
    <scope>NUCLEOTIDE SEQUENCE [LARGE SCALE GENOMIC DNA]</scope>
    <source>
        <strain evidence="14 15">NSCS20N07D</strain>
    </source>
</reference>
<evidence type="ECO:0000259" key="12">
    <source>
        <dbReference type="PROSITE" id="PS51383"/>
    </source>
</evidence>
<dbReference type="PANTHER" id="PTHR12592">
    <property type="entry name" value="ATP-DEPENDENT (S)-NAD(P)H-HYDRATE DEHYDRATASE FAMILY MEMBER"/>
    <property type="match status" value="1"/>
</dbReference>
<dbReference type="GO" id="GO:0110051">
    <property type="term" value="P:metabolite repair"/>
    <property type="evidence" value="ECO:0007669"/>
    <property type="project" value="TreeGrafter"/>
</dbReference>
<keyword evidence="7" id="KW-0456">Lyase</keyword>
<dbReference type="InterPro" id="IPR029056">
    <property type="entry name" value="Ribokinase-like"/>
</dbReference>
<feature type="domain" description="YjeF N-terminal" evidence="13">
    <location>
        <begin position="16"/>
        <end position="214"/>
    </location>
</feature>
<dbReference type="AlphaFoldDB" id="A0A220VEB1"/>
<evidence type="ECO:0000259" key="13">
    <source>
        <dbReference type="PROSITE" id="PS51385"/>
    </source>
</evidence>
<evidence type="ECO:0000256" key="5">
    <source>
        <dbReference type="ARBA" id="ARBA00022857"/>
    </source>
</evidence>
<evidence type="ECO:0000256" key="9">
    <source>
        <dbReference type="ARBA" id="ARBA00048238"/>
    </source>
</evidence>
<comment type="caution">
    <text evidence="11">Lacks conserved residue(s) required for the propagation of feature annotation.</text>
</comment>